<feature type="compositionally biased region" description="Low complexity" evidence="5">
    <location>
        <begin position="1196"/>
        <end position="1206"/>
    </location>
</feature>
<gene>
    <name evidence="7" type="ORF">ACFPP6_02885</name>
</gene>
<evidence type="ECO:0000256" key="4">
    <source>
        <dbReference type="ARBA" id="ARBA00022737"/>
    </source>
</evidence>
<dbReference type="Gene3D" id="1.10.1200.10">
    <property type="entry name" value="ACP-like"/>
    <property type="match status" value="3"/>
</dbReference>
<dbReference type="Gene3D" id="2.30.38.10">
    <property type="entry name" value="Luciferase, Domain 3"/>
    <property type="match status" value="3"/>
</dbReference>
<dbReference type="PROSITE" id="PS50075">
    <property type="entry name" value="CARRIER"/>
    <property type="match status" value="3"/>
</dbReference>
<dbReference type="InterPro" id="IPR045851">
    <property type="entry name" value="AMP-bd_C_sf"/>
</dbReference>
<dbReference type="CDD" id="cd19540">
    <property type="entry name" value="LCL_NRPS-like"/>
    <property type="match status" value="3"/>
</dbReference>
<evidence type="ECO:0000313" key="7">
    <source>
        <dbReference type="EMBL" id="MFC5143639.1"/>
    </source>
</evidence>
<dbReference type="InterPro" id="IPR001242">
    <property type="entry name" value="Condensation_dom"/>
</dbReference>
<dbReference type="SMART" id="SM00823">
    <property type="entry name" value="PKS_PP"/>
    <property type="match status" value="3"/>
</dbReference>
<evidence type="ECO:0000256" key="5">
    <source>
        <dbReference type="SAM" id="MobiDB-lite"/>
    </source>
</evidence>
<evidence type="ECO:0000313" key="8">
    <source>
        <dbReference type="Proteomes" id="UP001596222"/>
    </source>
</evidence>
<dbReference type="NCBIfam" id="TIGR01733">
    <property type="entry name" value="AA-adenyl-dom"/>
    <property type="match status" value="3"/>
</dbReference>
<dbReference type="EMBL" id="JBHSKJ010000001">
    <property type="protein sequence ID" value="MFC5143639.1"/>
    <property type="molecule type" value="Genomic_DNA"/>
</dbReference>
<dbReference type="Gene3D" id="3.40.50.980">
    <property type="match status" value="6"/>
</dbReference>
<protein>
    <submittedName>
        <fullName evidence="7">Amino acid adenylation domain-containing protein</fullName>
    </submittedName>
</protein>
<comment type="caution">
    <text evidence="7">The sequence shown here is derived from an EMBL/GenBank/DDBJ whole genome shotgun (WGS) entry which is preliminary data.</text>
</comment>
<dbReference type="InterPro" id="IPR020806">
    <property type="entry name" value="PKS_PP-bd"/>
</dbReference>
<evidence type="ECO:0000256" key="3">
    <source>
        <dbReference type="ARBA" id="ARBA00022553"/>
    </source>
</evidence>
<dbReference type="InterPro" id="IPR036736">
    <property type="entry name" value="ACP-like_sf"/>
</dbReference>
<dbReference type="InterPro" id="IPR020845">
    <property type="entry name" value="AMP-binding_CS"/>
</dbReference>
<dbReference type="InterPro" id="IPR029063">
    <property type="entry name" value="SAM-dependent_MTases_sf"/>
</dbReference>
<evidence type="ECO:0000256" key="1">
    <source>
        <dbReference type="ARBA" id="ARBA00001957"/>
    </source>
</evidence>
<dbReference type="InterPro" id="IPR009081">
    <property type="entry name" value="PP-bd_ACP"/>
</dbReference>
<dbReference type="InterPro" id="IPR010071">
    <property type="entry name" value="AA_adenyl_dom"/>
</dbReference>
<name>A0ABV9ZW12_9ACTN</name>
<accession>A0ABV9ZW12</accession>
<sequence>MNALPASPRTVPELFEATVAAAPGTPAATDGTTTWSYGRLNARSNQVAWALIERGIGPERLVGVAVPRSLEQVAVLLGVLKAGAAYLPLDPALPAGRIAYLLSDAAPGLVLAGTAVPGFTGPVLDPAAFGAGLPDHDPADGDRAAPLDPGHLAYVIYTSGSTGTPKGVAVAHSSTVNLAAAVRREYGPGTRPRVLQLASLGFDVAVWELLTAVATGGTLVLPGAGQPAGDDLLRVLRDQRVTHATVPVSVLATLPAGAETRLPDLTTVHIGGETSSPGLVTRWAAGRRLVNGYGATESTVAATLSAPLTGPSAPVGTPIANTRVHLLDDRLAPVPAGTPGELYIAGANLARGYLGRPALTGARFVADPYGPPGSRMYRTGDVARQGEDGQLEFLHRVDDQVKIRGARVEPGELAEVLHRRPDLARAAVAVRTDPRGERQLVAYVVPVAGSTVDPSALRAQLRTSLPGYLVPALVVPLDSLPLTPNGKIDHDALPDPGFLPTGPERAARTALEDVLRTLFAEVLEVPQVGFEDNFFDIGGHSLLATRLTGRIRAALGIDVDLATFFGAATPALLAARLDRSATGASRPELTPAPRPDRVPLSFAQQRLWFLHKLEGPSATYNMAFALRMKGPLDITALARAVNDVVHRHEPLRTVFPEHDGQPCQRVLDPAEARIDVPVREVEPTELDDALRELAGWEFDLARDVPVRARLLTLAPDDAALMVVIHHIAGDGWSGAPLARDLVTAYSARRLGTAPEWPPLPVQYTDFALWQRKFLGTEDDPDSPLTNQLAYWRRRLDGLPDLATVPGDRPRPAVATYRGDVVDIHLDAGLHAGILTLARRSGATAYMVLQSALAALLTRLGAGTDIPIGAGVAGRSEPALDELVGLFVNMLVLRTDTSGNPRFSELLRRVRETNLDGYGRQDVPFEYVVETLNPQRSAGHQSLFQVALVLQNNADARFDLPGLAVRSEVVPTGTARFDLSFSVTERTGPDGRPAGITGTVEYATDLYDAATVRSVVARWTQLLRQVIEDPERPVADLEITTAADRETLAGWGRYEQDAPATTFARIFEERAAAAPEAIAVTDERGSRTYAEVNRRANRVAHWLIGEGVGPEDLVGVVLPRSADQVATVLGVLKAGAAYVPIDPVFPARRIRHVVENSAPRIVFAAPETVDALPEPLASRVVLLGSADDPTTHEHGTGADAVAGPADADPTDADPTDADRVRPLTVDHPAYVIYTSGSTGVPKGVVVTHRGLAGLAATLQERCPADPGSRILQLSSPSVDASVLETVWAFGAGGRLVIADQHRLAGDELAAALAGHRITHAHIPPSALSTLAPETAGRLPGFHTLSVGAEACSPELVALWLPGRRMVNAYGPTECTVVASHTSDLTGPRAPIGRPVVNTRLYVLDEALRPVPAGVPGELYVGGTGVARGYLGLPGLTASRFVADPFGEPGARMYRTGDVVRWNADGELEYLGRSDEQVKIRGFRVEPDEVRRVLEAQPEVREAAVVVRRGDEAASLAAYVVLAGGTDVAAEVQMGEWQDIYHSVYSELGVPGEDFIGWNSSFTGDPLPVDEMREWRDAAVRQILRFAPRRVLEIGSGSGLLAVPLAETVDEYWGTDFSATAIDRLRRHVAGREWDHVRLSCQPAHDLSGLPVNHFDTVVINSVVQYFPSADYLRDVLAGVWGVVADGGRVVLGDVRHHGLLRMQHAAVQQHRDPGMSADVMRSAVEQAIVTEKELLLAPGFFTAFADACGASGVEVRLKEGSAHNELTGYRYEVVLHKGPAARSVADAPVVVWGRDVSGPDDLDRVVGADDMAGSPVRVVDVPNARLAGGVAVLRGLDDELDDTDADAEDDANAAYVDPQAVRSWAQRTGRRAVLTWSPRRGGWFEFVVLPGTDDSVPLTGVYRDDDGRPVPVTSNVPAVARAAGELVSGLRTTLKELLPDYMVPATITAVERMPLTPNGKLDRRALPEPEVLSAGGRDPRTPQEEILCALFAEILGMSRVGVDDGFFDLGGHSLLATRLISRIRTVLDVEVPLRAVFAAPSVAELAAWVEHTRTDDTVRPPVTAVARPETVPLSFAQQRLWFLHRLEGPSATYNSPLVLRLSGPLDVTALRAALTDVVVRHEALRTVIGERDGVPFQQVLDGARAELVAREVSEDEVTGLVQEAARYRFDLSREIPLRAELFALGSDEGSDEGADEWVLVLVLHHIAADGWSLRPLAQDIATAYGDRCRGQAPSWSALPVQYADYTLWQRRLLDEGGLLGRQLEYWTRQLDGLPEQVTLPTDRPRPAVASYAGDVAMFTVDPELHRGLLELARSSCATLFMVLQAGLAALLSRSGAGTDVPVGTPVAGRTDEALDDLVGFFVNTLVLRTDVSGDPSFAELLGRVRETCLAAYSHQDVPFEFLVEKLNPQRSAAHQPLFQILLVVQNNADASFELPGVRVRTEEPSTGVARLDLTINVTETFEADGTPSGIRGAIEYATDLYDADTVGSFVSRWLRLLSSVASAPGQRLHDVEFLSEAERAHVTALSGAGAATVPERTLSALFEERVAVSPDAVAVVDGESSWSYAELNARANAVAWSLLGRGMGAEDVVGVLLPRGAWQVAAVLGVAKAGAAFLPVDPGYPAERVQFLLADAAPKVVLTDSVGRGVVSGVETVVVDGVEGVDRDPADSDRRVPSRVENAAYVIYTSGSTGRPKGTVVTHAGLAALAAGVVERADVDPGSRVLQLTSPSFDVSIAEILGAFTAGATLVMPGPGRSAGAELASLIAGSGVTHAFVPPSVLATVPVEGLAGLRSVVVGGEACSVDLVRRWSAGRRMTNLYGPTETTVSATISRPLSGESYPIGAPLAGTRTYVLDEFLRPVAPGVRGELYIAGPGVARGYLGRPGLTGSRFVADPFGPAGSRMYRTGDLVRWNAEGELEYLGRSDEQVKIRGFRVEPGEVEAALERQDGVAQAAVLARPDQQGFLTLYGYVRADAQTVSGAHLREQLRRTLPDHLVPAAVVVLDEFPVNPNGKLDRAALPDPTFEAVGGGRSPRTPLEEILCSLFADVLGVARAGVEDSFFDLGGHSLLATRLGAKIRAVLDRDVPMRTIFNAPTARLLAEHLAGDTRAAAPVTAVARPELVPLSFGQQRLWFLHRLEGPSATYNSPLALRLSGALDVAALRAALTDVVGRHEALRTVFGEREGVPFQHVLDGIEVGLPVREAAEGEVAALMAQAARHPFDLSREIPLRAELFALGSDEWVLVLVLHHIAADGWSLQILMSDLTAAYTRRRAGEQPSWAPLPVQYVDYTLRQRDLLGDDTDPDSAFSRQMKYWVRQLTGLPDQVTLPPDHPRPAVASYRGETVVFDIDAGLHADLVHRGRTSGTTLFMILQAGLAGLLTRLGAGTDIAVGSPIAGRDDDALADLAGLFVNMLVLRTDTSGDPTLDDLLDRVRDVSLDAYAHQHLPFEHLVERLNPQRSTSHHPLVQILLGLQNTAEQGVALPGLVTRAEDIATGVSRVDLSVNFVEVSTPDGGAAGLTGVVEFATDLYERSTVEAFTRRWVRMLRAMVVASG</sequence>
<dbReference type="InterPro" id="IPR006162">
    <property type="entry name" value="Ppantetheine_attach_site"/>
</dbReference>
<dbReference type="Gene3D" id="3.30.559.30">
    <property type="entry name" value="Nonribosomal peptide synthetase, condensation domain"/>
    <property type="match status" value="3"/>
</dbReference>
<dbReference type="InterPro" id="IPR025110">
    <property type="entry name" value="AMP-bd_C"/>
</dbReference>
<feature type="domain" description="Carrier" evidence="6">
    <location>
        <begin position="3028"/>
        <end position="3103"/>
    </location>
</feature>
<reference evidence="8" key="1">
    <citation type="journal article" date="2019" name="Int. J. Syst. Evol. Microbiol.">
        <title>The Global Catalogue of Microorganisms (GCM) 10K type strain sequencing project: providing services to taxonomists for standard genome sequencing and annotation.</title>
        <authorList>
            <consortium name="The Broad Institute Genomics Platform"/>
            <consortium name="The Broad Institute Genome Sequencing Center for Infectious Disease"/>
            <person name="Wu L."/>
            <person name="Ma J."/>
        </authorList>
    </citation>
    <scope>NUCLEOTIDE SEQUENCE [LARGE SCALE GENOMIC DNA]</scope>
    <source>
        <strain evidence="8">CGMCC 4.1641</strain>
    </source>
</reference>
<dbReference type="Pfam" id="PF13193">
    <property type="entry name" value="AMP-binding_C"/>
    <property type="match status" value="2"/>
</dbReference>
<dbReference type="Pfam" id="PF08242">
    <property type="entry name" value="Methyltransf_12"/>
    <property type="match status" value="1"/>
</dbReference>
<dbReference type="PROSITE" id="PS00012">
    <property type="entry name" value="PHOSPHOPANTETHEINE"/>
    <property type="match status" value="3"/>
</dbReference>
<dbReference type="NCBIfam" id="NF003417">
    <property type="entry name" value="PRK04813.1"/>
    <property type="match status" value="4"/>
</dbReference>
<feature type="non-terminal residue" evidence="7">
    <location>
        <position position="3548"/>
    </location>
</feature>
<proteinExistence type="predicted"/>
<dbReference type="PROSITE" id="PS00455">
    <property type="entry name" value="AMP_BINDING"/>
    <property type="match status" value="3"/>
</dbReference>
<dbReference type="SUPFAM" id="SSF56801">
    <property type="entry name" value="Acetyl-CoA synthetase-like"/>
    <property type="match status" value="3"/>
</dbReference>
<keyword evidence="2" id="KW-0596">Phosphopantetheine</keyword>
<dbReference type="SUPFAM" id="SSF47336">
    <property type="entry name" value="ACP-like"/>
    <property type="match status" value="3"/>
</dbReference>
<dbReference type="InterPro" id="IPR000873">
    <property type="entry name" value="AMP-dep_synth/lig_dom"/>
</dbReference>
<dbReference type="PANTHER" id="PTHR45527">
    <property type="entry name" value="NONRIBOSOMAL PEPTIDE SYNTHETASE"/>
    <property type="match status" value="1"/>
</dbReference>
<dbReference type="Gene3D" id="3.40.50.150">
    <property type="entry name" value="Vaccinia Virus protein VP39"/>
    <property type="match status" value="1"/>
</dbReference>
<dbReference type="SUPFAM" id="SSF52777">
    <property type="entry name" value="CoA-dependent acyltransferases"/>
    <property type="match status" value="6"/>
</dbReference>
<dbReference type="Pfam" id="PF00668">
    <property type="entry name" value="Condensation"/>
    <property type="match status" value="3"/>
</dbReference>
<feature type="region of interest" description="Disordered" evidence="5">
    <location>
        <begin position="1186"/>
        <end position="1219"/>
    </location>
</feature>
<dbReference type="PANTHER" id="PTHR45527:SF1">
    <property type="entry name" value="FATTY ACID SYNTHASE"/>
    <property type="match status" value="1"/>
</dbReference>
<organism evidence="7 8">
    <name type="scientific">Streptomyces aureoversilis</name>
    <dbReference type="NCBI Taxonomy" id="67277"/>
    <lineage>
        <taxon>Bacteria</taxon>
        <taxon>Bacillati</taxon>
        <taxon>Actinomycetota</taxon>
        <taxon>Actinomycetes</taxon>
        <taxon>Kitasatosporales</taxon>
        <taxon>Streptomycetaceae</taxon>
        <taxon>Streptomyces</taxon>
    </lineage>
</organism>
<comment type="cofactor">
    <cofactor evidence="1">
        <name>pantetheine 4'-phosphate</name>
        <dbReference type="ChEBI" id="CHEBI:47942"/>
    </cofactor>
</comment>
<keyword evidence="4" id="KW-0677">Repeat</keyword>
<dbReference type="Pfam" id="PF00550">
    <property type="entry name" value="PP-binding"/>
    <property type="match status" value="3"/>
</dbReference>
<dbReference type="Pfam" id="PF00501">
    <property type="entry name" value="AMP-binding"/>
    <property type="match status" value="3"/>
</dbReference>
<evidence type="ECO:0000256" key="2">
    <source>
        <dbReference type="ARBA" id="ARBA00022450"/>
    </source>
</evidence>
<dbReference type="Gene3D" id="3.30.559.10">
    <property type="entry name" value="Chloramphenicol acetyltransferase-like domain"/>
    <property type="match status" value="3"/>
</dbReference>
<feature type="domain" description="Carrier" evidence="6">
    <location>
        <begin position="506"/>
        <end position="581"/>
    </location>
</feature>
<keyword evidence="3" id="KW-0597">Phosphoprotein</keyword>
<feature type="domain" description="Carrier" evidence="6">
    <location>
        <begin position="1977"/>
        <end position="2052"/>
    </location>
</feature>
<dbReference type="InterPro" id="IPR023213">
    <property type="entry name" value="CAT-like_dom_sf"/>
</dbReference>
<dbReference type="RefSeq" id="WP_382036747.1">
    <property type="nucleotide sequence ID" value="NZ_JBHSKJ010000001.1"/>
</dbReference>
<evidence type="ECO:0000259" key="6">
    <source>
        <dbReference type="PROSITE" id="PS50075"/>
    </source>
</evidence>
<dbReference type="InterPro" id="IPR013217">
    <property type="entry name" value="Methyltransf_12"/>
</dbReference>
<dbReference type="CDD" id="cd02440">
    <property type="entry name" value="AdoMet_MTases"/>
    <property type="match status" value="1"/>
</dbReference>
<dbReference type="SUPFAM" id="SSF53335">
    <property type="entry name" value="S-adenosyl-L-methionine-dependent methyltransferases"/>
    <property type="match status" value="1"/>
</dbReference>
<dbReference type="Proteomes" id="UP001596222">
    <property type="component" value="Unassembled WGS sequence"/>
</dbReference>
<keyword evidence="8" id="KW-1185">Reference proteome</keyword>
<dbReference type="Gene3D" id="3.30.300.30">
    <property type="match status" value="4"/>
</dbReference>